<dbReference type="AlphaFoldDB" id="A0A2P6NLG9"/>
<dbReference type="SMART" id="SM00332">
    <property type="entry name" value="PP2Cc"/>
    <property type="match status" value="1"/>
</dbReference>
<keyword evidence="3" id="KW-1185">Reference proteome</keyword>
<proteinExistence type="predicted"/>
<evidence type="ECO:0000313" key="2">
    <source>
        <dbReference type="EMBL" id="PRP84810.1"/>
    </source>
</evidence>
<dbReference type="EMBL" id="MDYQ01000056">
    <property type="protein sequence ID" value="PRP84810.1"/>
    <property type="molecule type" value="Genomic_DNA"/>
</dbReference>
<dbReference type="Gene3D" id="3.60.40.10">
    <property type="entry name" value="PPM-type phosphatase domain"/>
    <property type="match status" value="1"/>
</dbReference>
<feature type="domain" description="PPM-type phosphatase" evidence="1">
    <location>
        <begin position="1"/>
        <end position="257"/>
    </location>
</feature>
<protein>
    <recommendedName>
        <fullName evidence="1">PPM-type phosphatase domain-containing protein</fullName>
    </recommendedName>
</protein>
<gene>
    <name evidence="2" type="ORF">PROFUN_07464</name>
</gene>
<dbReference type="InParanoid" id="A0A2P6NLG9"/>
<evidence type="ECO:0000259" key="1">
    <source>
        <dbReference type="SMART" id="SM00332"/>
    </source>
</evidence>
<dbReference type="SUPFAM" id="SSF81606">
    <property type="entry name" value="PP2C-like"/>
    <property type="match status" value="1"/>
</dbReference>
<organism evidence="2 3">
    <name type="scientific">Planoprotostelium fungivorum</name>
    <dbReference type="NCBI Taxonomy" id="1890364"/>
    <lineage>
        <taxon>Eukaryota</taxon>
        <taxon>Amoebozoa</taxon>
        <taxon>Evosea</taxon>
        <taxon>Variosea</taxon>
        <taxon>Cavosteliida</taxon>
        <taxon>Cavosteliaceae</taxon>
        <taxon>Planoprotostelium</taxon>
    </lineage>
</organism>
<reference evidence="2 3" key="1">
    <citation type="journal article" date="2018" name="Genome Biol. Evol.">
        <title>Multiple Roots of Fruiting Body Formation in Amoebozoa.</title>
        <authorList>
            <person name="Hillmann F."/>
            <person name="Forbes G."/>
            <person name="Novohradska S."/>
            <person name="Ferling I."/>
            <person name="Riege K."/>
            <person name="Groth M."/>
            <person name="Westermann M."/>
            <person name="Marz M."/>
            <person name="Spaller T."/>
            <person name="Winckler T."/>
            <person name="Schaap P."/>
            <person name="Glockner G."/>
        </authorList>
    </citation>
    <scope>NUCLEOTIDE SEQUENCE [LARGE SCALE GENOMIC DNA]</scope>
    <source>
        <strain evidence="2 3">Jena</strain>
    </source>
</reference>
<dbReference type="InterPro" id="IPR001932">
    <property type="entry name" value="PPM-type_phosphatase-like_dom"/>
</dbReference>
<evidence type="ECO:0000313" key="3">
    <source>
        <dbReference type="Proteomes" id="UP000241769"/>
    </source>
</evidence>
<comment type="caution">
    <text evidence="2">The sequence shown here is derived from an EMBL/GenBank/DDBJ whole genome shotgun (WGS) entry which is preliminary data.</text>
</comment>
<sequence>MGQSHSKSGVTFTQVHEHTAQQIPLDPTKHGVNHDCARIDILREDLAIACVTDGAGQLYWSEVASRLLIRFFVEELIEIIKQHEDDVKEGPAETFLYDAVVRANQRVLDYRMPDTNAKANIFDDGGGQTTLVGSILFHENNKWKLATVCTGDSLAYIYNTVDGSFQQITQNEGFMLPFHGLSTNGLPAVVLATIEPDRDIVVIVSDGVYDIFPDKKIPPIPLQSPGADELKDAIVAAVQSQFSETRGDPDDVTVVTLKLEKKNSEKNRTSTEVYPRTLSIPDITHTLFPEFKISMKLPWNEEYSYPPT</sequence>
<dbReference type="Proteomes" id="UP000241769">
    <property type="component" value="Unassembled WGS sequence"/>
</dbReference>
<name>A0A2P6NLG9_9EUKA</name>
<dbReference type="InterPro" id="IPR036457">
    <property type="entry name" value="PPM-type-like_dom_sf"/>
</dbReference>
<accession>A0A2P6NLG9</accession>